<evidence type="ECO:0000313" key="2">
    <source>
        <dbReference type="EMBL" id="DAF92261.1"/>
    </source>
</evidence>
<name>A0A8S5UCQ4_9CAUD</name>
<protein>
    <submittedName>
        <fullName evidence="2">Uncharacterized protein</fullName>
    </submittedName>
</protein>
<feature type="region of interest" description="Disordered" evidence="1">
    <location>
        <begin position="156"/>
        <end position="176"/>
    </location>
</feature>
<sequence length="382" mass="44118">MDIYTALKSASKLENFILSEFDFKKGMYSTTFAKLNSISEKCDMIHSKIKSCVKVDKDIYEEDPMKKAIELANQLNEILDRISSNGSTISSSYDDMVNLHDTVKCCADKLGIDTSEHDPPKSGLDEKLDMILCMLKGCQEHVVSCNKDIILTDGTHELESEENDNSKEIQPAASERAQMPKKDILKLYSSTIKSAKIVSTGYKESDMLKDIICRWFETRFSMAKKNKFTYNLADMSKWVQSITIAFSEAYLSGNMDEFNRNFDSWIEDVNSGENKYPIPYFVKDAYDNPSEEAFKEFTFSVWELVLTRAFNNLIMFKSIPIKYIYQESCFLGINDVVNYLDRLYMDNQTKYRTSEYSKPYHEDNFFRSKPYLTCLEEVNADV</sequence>
<dbReference type="EMBL" id="BK016063">
    <property type="protein sequence ID" value="DAF92261.1"/>
    <property type="molecule type" value="Genomic_DNA"/>
</dbReference>
<evidence type="ECO:0000256" key="1">
    <source>
        <dbReference type="SAM" id="MobiDB-lite"/>
    </source>
</evidence>
<organism evidence="2">
    <name type="scientific">Siphoviridae sp. ctgN495</name>
    <dbReference type="NCBI Taxonomy" id="2825608"/>
    <lineage>
        <taxon>Viruses</taxon>
        <taxon>Duplodnaviria</taxon>
        <taxon>Heunggongvirae</taxon>
        <taxon>Uroviricota</taxon>
        <taxon>Caudoviricetes</taxon>
    </lineage>
</organism>
<reference evidence="2" key="1">
    <citation type="journal article" date="2021" name="Proc. Natl. Acad. Sci. U.S.A.">
        <title>A Catalog of Tens of Thousands of Viruses from Human Metagenomes Reveals Hidden Associations with Chronic Diseases.</title>
        <authorList>
            <person name="Tisza M.J."/>
            <person name="Buck C.B."/>
        </authorList>
    </citation>
    <scope>NUCLEOTIDE SEQUENCE</scope>
    <source>
        <strain evidence="2">CtgN495</strain>
    </source>
</reference>
<proteinExistence type="predicted"/>
<accession>A0A8S5UCQ4</accession>